<name>A0AAV7PRF3_PLEWA</name>
<accession>A0AAV7PRF3</accession>
<feature type="non-terminal residue" evidence="1">
    <location>
        <position position="61"/>
    </location>
</feature>
<evidence type="ECO:0000313" key="1">
    <source>
        <dbReference type="EMBL" id="KAJ1130016.1"/>
    </source>
</evidence>
<evidence type="ECO:0000313" key="2">
    <source>
        <dbReference type="Proteomes" id="UP001066276"/>
    </source>
</evidence>
<dbReference type="AlphaFoldDB" id="A0AAV7PRF3"/>
<comment type="caution">
    <text evidence="1">The sequence shown here is derived from an EMBL/GenBank/DDBJ whole genome shotgun (WGS) entry which is preliminary data.</text>
</comment>
<reference evidence="1" key="1">
    <citation type="journal article" date="2022" name="bioRxiv">
        <title>Sequencing and chromosome-scale assembly of the giantPleurodeles waltlgenome.</title>
        <authorList>
            <person name="Brown T."/>
            <person name="Elewa A."/>
            <person name="Iarovenko S."/>
            <person name="Subramanian E."/>
            <person name="Araus A.J."/>
            <person name="Petzold A."/>
            <person name="Susuki M."/>
            <person name="Suzuki K.-i.T."/>
            <person name="Hayashi T."/>
            <person name="Toyoda A."/>
            <person name="Oliveira C."/>
            <person name="Osipova E."/>
            <person name="Leigh N.D."/>
            <person name="Simon A."/>
            <person name="Yun M.H."/>
        </authorList>
    </citation>
    <scope>NUCLEOTIDE SEQUENCE</scope>
    <source>
        <strain evidence="1">20211129_DDA</strain>
        <tissue evidence="1">Liver</tissue>
    </source>
</reference>
<dbReference type="EMBL" id="JANPWB010000011">
    <property type="protein sequence ID" value="KAJ1130016.1"/>
    <property type="molecule type" value="Genomic_DNA"/>
</dbReference>
<dbReference type="Proteomes" id="UP001066276">
    <property type="component" value="Chromosome 7"/>
</dbReference>
<proteinExistence type="predicted"/>
<feature type="non-terminal residue" evidence="1">
    <location>
        <position position="1"/>
    </location>
</feature>
<sequence length="61" mass="6541">GLEPALFQPLTLSNVTLIYVLVIGQHVVYTSPCFTSFCLLCCSFCQVASGPSTLSGHTLFD</sequence>
<protein>
    <submittedName>
        <fullName evidence="1">Uncharacterized protein</fullName>
    </submittedName>
</protein>
<organism evidence="1 2">
    <name type="scientific">Pleurodeles waltl</name>
    <name type="common">Iberian ribbed newt</name>
    <dbReference type="NCBI Taxonomy" id="8319"/>
    <lineage>
        <taxon>Eukaryota</taxon>
        <taxon>Metazoa</taxon>
        <taxon>Chordata</taxon>
        <taxon>Craniata</taxon>
        <taxon>Vertebrata</taxon>
        <taxon>Euteleostomi</taxon>
        <taxon>Amphibia</taxon>
        <taxon>Batrachia</taxon>
        <taxon>Caudata</taxon>
        <taxon>Salamandroidea</taxon>
        <taxon>Salamandridae</taxon>
        <taxon>Pleurodelinae</taxon>
        <taxon>Pleurodeles</taxon>
    </lineage>
</organism>
<gene>
    <name evidence="1" type="ORF">NDU88_008374</name>
</gene>
<keyword evidence="2" id="KW-1185">Reference proteome</keyword>